<dbReference type="AlphaFoldDB" id="A0A8J9ZXK7"/>
<feature type="domain" description="HAT C-terminal dimerisation" evidence="2">
    <location>
        <begin position="196"/>
        <end position="259"/>
    </location>
</feature>
<gene>
    <name evidence="3" type="primary">ZNF862</name>
    <name evidence="3" type="ORF">BLAG_LOCUS18583</name>
</gene>
<dbReference type="InterPro" id="IPR000477">
    <property type="entry name" value="RT_dom"/>
</dbReference>
<dbReference type="InterPro" id="IPR008906">
    <property type="entry name" value="HATC_C_dom"/>
</dbReference>
<dbReference type="Pfam" id="PF05699">
    <property type="entry name" value="Dimer_Tnp_hAT"/>
    <property type="match status" value="1"/>
</dbReference>
<dbReference type="GO" id="GO:0046983">
    <property type="term" value="F:protein dimerization activity"/>
    <property type="evidence" value="ECO:0007669"/>
    <property type="project" value="InterPro"/>
</dbReference>
<evidence type="ECO:0000313" key="4">
    <source>
        <dbReference type="Proteomes" id="UP000838412"/>
    </source>
</evidence>
<evidence type="ECO:0000313" key="3">
    <source>
        <dbReference type="EMBL" id="CAH1264092.1"/>
    </source>
</evidence>
<evidence type="ECO:0000259" key="1">
    <source>
        <dbReference type="Pfam" id="PF00078"/>
    </source>
</evidence>
<dbReference type="EMBL" id="OV696689">
    <property type="protein sequence ID" value="CAH1264092.1"/>
    <property type="molecule type" value="Genomic_DNA"/>
</dbReference>
<dbReference type="Proteomes" id="UP000838412">
    <property type="component" value="Chromosome 4"/>
</dbReference>
<name>A0A8J9ZXK7_BRALA</name>
<evidence type="ECO:0000259" key="2">
    <source>
        <dbReference type="Pfam" id="PF05699"/>
    </source>
</evidence>
<dbReference type="PANTHER" id="PTHR33332">
    <property type="entry name" value="REVERSE TRANSCRIPTASE DOMAIN-CONTAINING PROTEIN"/>
    <property type="match status" value="1"/>
</dbReference>
<dbReference type="SUPFAM" id="SSF53098">
    <property type="entry name" value="Ribonuclease H-like"/>
    <property type="match status" value="1"/>
</dbReference>
<proteinExistence type="predicted"/>
<sequence length="681" mass="76977">MNVPGIAHKLALTAGQSGNGIHYLVKFKEFIIMFKELLVQLYRFCENSAVRMSGLKEIQAVTALRKTFSAVIMILEREDVDKHEAVARGLATYLKTFQLSVTLLKLPGILPLLAHFSRIFQALERLKKTPRELFAGLSKFLEETKEVSHTKYSEAVELQFPKNIYQPFLNNVIQNMHNRFSDNILRQTTIIRTSTNDMLHKVRQVHADTMPNMAKLAAANAVIPVSTADCERGFWTMKRVKTALRNRLKAETLNNLLMISIEGPDAEEFNFDSACDNWAGMFGLDADQGYSLSWVRSEHRYCQVYVWAGDIKTWCQAGVCLHWYYGLSVLRHRDPAPDPAFQDPEGLSRLPHVPKVLDNLVIKRLTEHISPLLTHHQSGFRSHDNTTLQLIRLADEWTKAMDKGEVVGCAFLDLRKAFDKVWHKGLLAKLEGYGICGPLLEWFASYLADRRQRMVVNGAASDWRTPLAGVPQGSILGPTLFICHKHLGVTITNKLTWTLHVEATTNKARRTAGMLCTLRKKDVSTGKTGTQGTLHVGVCIYTRYANITYYPAPRFHQVVCYRPTVRDCGCRHNYDGSADLLHNIDNGNSIRGTSNGWLESFKKRNNIAASAMVGDSAGDDKTVVEFSKQKISELCLGYAPRDIYSMDKSGLLYRATFNKNLFVKRMRSNERWFQLAAVDGI</sequence>
<organism evidence="3 4">
    <name type="scientific">Branchiostoma lanceolatum</name>
    <name type="common">Common lancelet</name>
    <name type="synonym">Amphioxus lanceolatum</name>
    <dbReference type="NCBI Taxonomy" id="7740"/>
    <lineage>
        <taxon>Eukaryota</taxon>
        <taxon>Metazoa</taxon>
        <taxon>Chordata</taxon>
        <taxon>Cephalochordata</taxon>
        <taxon>Leptocardii</taxon>
        <taxon>Amphioxiformes</taxon>
        <taxon>Branchiostomatidae</taxon>
        <taxon>Branchiostoma</taxon>
    </lineage>
</organism>
<dbReference type="Pfam" id="PF00078">
    <property type="entry name" value="RVT_1"/>
    <property type="match status" value="1"/>
</dbReference>
<protein>
    <submittedName>
        <fullName evidence="3">ZNF862 protein</fullName>
    </submittedName>
</protein>
<reference evidence="3" key="1">
    <citation type="submission" date="2022-01" db="EMBL/GenBank/DDBJ databases">
        <authorList>
            <person name="Braso-Vives M."/>
        </authorList>
    </citation>
    <scope>NUCLEOTIDE SEQUENCE</scope>
</reference>
<accession>A0A8J9ZXK7</accession>
<dbReference type="OrthoDB" id="10065625at2759"/>
<feature type="domain" description="Reverse transcriptase" evidence="1">
    <location>
        <begin position="350"/>
        <end position="482"/>
    </location>
</feature>
<dbReference type="InterPro" id="IPR012337">
    <property type="entry name" value="RNaseH-like_sf"/>
</dbReference>
<keyword evidence="4" id="KW-1185">Reference proteome</keyword>